<evidence type="ECO:0000313" key="3">
    <source>
        <dbReference type="Proteomes" id="UP001185012"/>
    </source>
</evidence>
<proteinExistence type="predicted"/>
<dbReference type="Pfam" id="PF04307">
    <property type="entry name" value="YdjM"/>
    <property type="match status" value="1"/>
</dbReference>
<dbReference type="InterPro" id="IPR007404">
    <property type="entry name" value="YdjM-like"/>
</dbReference>
<keyword evidence="3" id="KW-1185">Reference proteome</keyword>
<feature type="transmembrane region" description="Helical" evidence="1">
    <location>
        <begin position="132"/>
        <end position="153"/>
    </location>
</feature>
<evidence type="ECO:0000256" key="1">
    <source>
        <dbReference type="SAM" id="Phobius"/>
    </source>
</evidence>
<protein>
    <submittedName>
        <fullName evidence="2">Inner membrane protein</fullName>
    </submittedName>
</protein>
<dbReference type="InterPro" id="IPR053170">
    <property type="entry name" value="Transcription_regulator"/>
</dbReference>
<feature type="transmembrane region" description="Helical" evidence="1">
    <location>
        <begin position="69"/>
        <end position="87"/>
    </location>
</feature>
<dbReference type="Proteomes" id="UP001185012">
    <property type="component" value="Unassembled WGS sequence"/>
</dbReference>
<feature type="transmembrane region" description="Helical" evidence="1">
    <location>
        <begin position="93"/>
        <end position="112"/>
    </location>
</feature>
<sequence>MDTGTHFLMGVGLFGLAHLDPAVAQSEMTAQAVLLGTMIGSQAPDLDTLYRFKGNTTYVRNHRGWSHSIPMWFLWPLLISAGITLFWEPVSFLSLLGWTGLAVLTHVAVDLFNSYGTQALRPFSNRWIRWHVLPIIDPVIITLHLTGFGLWAWSSMPPGPLFAGLYAMLAGYIAVRRWLRLRQTRQITADAQPDERLVLLPTMRIGCWQVIGEGTEKIRFGRLEKETLTWEQEVSKAAIHHPAAQASLAHPAIRFFYDFCDHRFVKVEPSSIGWEVRWSDARDHRHGEFPFQAIAWIDLQHKVLDASIGWLSTKSVQRRRTHLQSLNNRG</sequence>
<reference evidence="2 3" key="1">
    <citation type="submission" date="2023-07" db="EMBL/GenBank/DDBJ databases">
        <title>Genomic Encyclopedia of Type Strains, Phase IV (KMG-IV): sequencing the most valuable type-strain genomes for metagenomic binning, comparative biology and taxonomic classification.</title>
        <authorList>
            <person name="Goeker M."/>
        </authorList>
    </citation>
    <scope>NUCLEOTIDE SEQUENCE [LARGE SCALE GENOMIC DNA]</scope>
    <source>
        <strain evidence="2 3">DSM 45903</strain>
    </source>
</reference>
<dbReference type="RefSeq" id="WP_309864883.1">
    <property type="nucleotide sequence ID" value="NZ_JAVDQG010000003.1"/>
</dbReference>
<comment type="caution">
    <text evidence="2">The sequence shown here is derived from an EMBL/GenBank/DDBJ whole genome shotgun (WGS) entry which is preliminary data.</text>
</comment>
<dbReference type="PANTHER" id="PTHR40031:SF1">
    <property type="entry name" value="MEMBRANE-BOUND METAL-DEPENDENT HYDROLASE"/>
    <property type="match status" value="1"/>
</dbReference>
<dbReference type="EMBL" id="JAVDQG010000003">
    <property type="protein sequence ID" value="MDR6225824.1"/>
    <property type="molecule type" value="Genomic_DNA"/>
</dbReference>
<dbReference type="PANTHER" id="PTHR40031">
    <property type="entry name" value="HYPOTHETICAL MEMBRANE SPANNING PROTEIN"/>
    <property type="match status" value="1"/>
</dbReference>
<keyword evidence="1" id="KW-0472">Membrane</keyword>
<accession>A0ABU1IPE3</accession>
<gene>
    <name evidence="2" type="ORF">JOE21_001822</name>
</gene>
<evidence type="ECO:0000313" key="2">
    <source>
        <dbReference type="EMBL" id="MDR6225824.1"/>
    </source>
</evidence>
<keyword evidence="1" id="KW-0812">Transmembrane</keyword>
<keyword evidence="1" id="KW-1133">Transmembrane helix</keyword>
<feature type="transmembrane region" description="Helical" evidence="1">
    <location>
        <begin position="159"/>
        <end position="175"/>
    </location>
</feature>
<organism evidence="2 3">
    <name type="scientific">Desmospora profundinema</name>
    <dbReference type="NCBI Taxonomy" id="1571184"/>
    <lineage>
        <taxon>Bacteria</taxon>
        <taxon>Bacillati</taxon>
        <taxon>Bacillota</taxon>
        <taxon>Bacilli</taxon>
        <taxon>Bacillales</taxon>
        <taxon>Thermoactinomycetaceae</taxon>
        <taxon>Desmospora</taxon>
    </lineage>
</organism>
<name>A0ABU1IPE3_9BACL</name>